<keyword evidence="4" id="KW-0238">DNA-binding</keyword>
<dbReference type="InterPro" id="IPR013325">
    <property type="entry name" value="RNA_pol_sigma_r2"/>
</dbReference>
<dbReference type="InterPro" id="IPR007627">
    <property type="entry name" value="RNA_pol_sigma70_r2"/>
</dbReference>
<comment type="similarity">
    <text evidence="1">Belongs to the sigma-70 factor family. ECF subfamily.</text>
</comment>
<evidence type="ECO:0000256" key="3">
    <source>
        <dbReference type="ARBA" id="ARBA00023082"/>
    </source>
</evidence>
<evidence type="ECO:0000256" key="1">
    <source>
        <dbReference type="ARBA" id="ARBA00010641"/>
    </source>
</evidence>
<feature type="region of interest" description="Disordered" evidence="6">
    <location>
        <begin position="71"/>
        <end position="91"/>
    </location>
</feature>
<dbReference type="Gene3D" id="2.60.40.1120">
    <property type="entry name" value="Carboxypeptidase-like, regulatory domain"/>
    <property type="match status" value="1"/>
</dbReference>
<sequence>MALPTSIPHPEALLAERDWLLALARSLVRDESAADDLAQQTLLAALEKPPTPDRPLRPWLAGVTRRLWAQTKRGQGRRAARERAAAPTDELPATADLVERVDTQRLVAGAVLELDEPYRTTLLLRYYEGRSAAEIALHEEIREATVRWRLMEARERLRKRLDQEHGGDRSAWIASVGALARQAPSTQIAAGALAALLGFLMANTTAKLVLGGVAVLALGLAVLSQSSYSGANLGQRGRAAEPTADLQAVGDAAPPAAREALAVAAGTARSAIATDDSPAAANDGPAVAARLVDREGRGVSGVELRFEAPYDEVRGTSDAGGYLRIDLGAAPLLPDGPRSIAAHTDHDAWARESLQIVCPVTATVQLGEITLEPGGALGGIVTDGNGLPIAGATVRPAEVELTARELELGRLYGFRAPTSLTDRETATAVDGSFALRGLPAGMRRVSADASGFLGAVSELFEVGPARGPARVTIELARPAPWQTIRGRVVDADGLPVADALLTHGAEGMAVHTRQRARTDDSGAFELRLDHEAPWTIEASLPGGHDRPTVLAGVEPGSDDVVLVLGQERWIEITPVVGEVPMERQVDVRLIADDDGERLISGMTPAARLAPVSGSGATELEVDLDSTAPPQVARLALPDEPFRVVVSAQGFEDGIAGPFDPSTAPSALTVALGPRTARTLGGQVTAGGEPLEDAMVFLVAAPRSDDPWLRATDAEGGALDLIHRFGIPFSSLRSTDAQGCMALQFERSGDYIVVVTHTPREGDRVWAALTHGPLALDPSSPDEPRELQLELSHGGAIEGVVLTAEGRDPAGITVGATMGNGLVFDAVTDEQGHYRIEALAPGPWQVARSSGATYAGLGGPGTRPTENGGELPFDCIVVEGQTTGFDLDLSAPGVECTIAARLVVDGEPAADWSVSLKHADSANIFANQSATTDADGHFELTTREAGPHVVGLTAVHRGTLVSLNARVELSPGRTELAWELATAPLNGRRTDDPANWGEYLFHYSEPAPDVWTLAAFRPDGEGAIHLEAVPVGPGRILRRGDRAFEHPSTWTTLREVDVRSGDGAAFEVP</sequence>
<dbReference type="InterPro" id="IPR008969">
    <property type="entry name" value="CarboxyPept-like_regulatory"/>
</dbReference>
<dbReference type="SUPFAM" id="SSF49464">
    <property type="entry name" value="Carboxypeptidase regulatory domain-like"/>
    <property type="match status" value="1"/>
</dbReference>
<keyword evidence="10" id="KW-1185">Reference proteome</keyword>
<keyword evidence="3" id="KW-0731">Sigma factor</keyword>
<dbReference type="PANTHER" id="PTHR43133">
    <property type="entry name" value="RNA POLYMERASE ECF-TYPE SIGMA FACTO"/>
    <property type="match status" value="1"/>
</dbReference>
<dbReference type="Pfam" id="PF13620">
    <property type="entry name" value="CarboxypepD_reg"/>
    <property type="match status" value="1"/>
</dbReference>
<dbReference type="Pfam" id="PF04542">
    <property type="entry name" value="Sigma70_r2"/>
    <property type="match status" value="1"/>
</dbReference>
<accession>A0A518BEP7</accession>
<gene>
    <name evidence="9" type="primary">sigL_2</name>
    <name evidence="9" type="ORF">Pla133_05220</name>
</gene>
<dbReference type="InterPro" id="IPR014284">
    <property type="entry name" value="RNA_pol_sigma-70_dom"/>
</dbReference>
<dbReference type="InterPro" id="IPR013784">
    <property type="entry name" value="Carb-bd-like_fold"/>
</dbReference>
<dbReference type="GO" id="GO:0016987">
    <property type="term" value="F:sigma factor activity"/>
    <property type="evidence" value="ECO:0007669"/>
    <property type="project" value="UniProtKB-KW"/>
</dbReference>
<keyword evidence="5" id="KW-0804">Transcription</keyword>
<dbReference type="GO" id="GO:0006352">
    <property type="term" value="P:DNA-templated transcription initiation"/>
    <property type="evidence" value="ECO:0007669"/>
    <property type="project" value="InterPro"/>
</dbReference>
<evidence type="ECO:0000313" key="10">
    <source>
        <dbReference type="Proteomes" id="UP000316921"/>
    </source>
</evidence>
<dbReference type="SUPFAM" id="SSF88659">
    <property type="entry name" value="Sigma3 and sigma4 domains of RNA polymerase sigma factors"/>
    <property type="match status" value="1"/>
</dbReference>
<name>A0A518BEP7_9BACT</name>
<evidence type="ECO:0000313" key="9">
    <source>
        <dbReference type="EMBL" id="QDU65457.1"/>
    </source>
</evidence>
<dbReference type="Gene3D" id="1.10.1740.10">
    <property type="match status" value="1"/>
</dbReference>
<dbReference type="GO" id="GO:0003677">
    <property type="term" value="F:DNA binding"/>
    <property type="evidence" value="ECO:0007669"/>
    <property type="project" value="UniProtKB-KW"/>
</dbReference>
<feature type="domain" description="RNA polymerase sigma-70 region 2" evidence="7">
    <location>
        <begin position="16"/>
        <end position="77"/>
    </location>
</feature>
<evidence type="ECO:0000259" key="8">
    <source>
        <dbReference type="Pfam" id="PF08281"/>
    </source>
</evidence>
<reference evidence="9 10" key="1">
    <citation type="submission" date="2019-02" db="EMBL/GenBank/DDBJ databases">
        <title>Deep-cultivation of Planctomycetes and their phenomic and genomic characterization uncovers novel biology.</title>
        <authorList>
            <person name="Wiegand S."/>
            <person name="Jogler M."/>
            <person name="Boedeker C."/>
            <person name="Pinto D."/>
            <person name="Vollmers J."/>
            <person name="Rivas-Marin E."/>
            <person name="Kohn T."/>
            <person name="Peeters S.H."/>
            <person name="Heuer A."/>
            <person name="Rast P."/>
            <person name="Oberbeckmann S."/>
            <person name="Bunk B."/>
            <person name="Jeske O."/>
            <person name="Meyerdierks A."/>
            <person name="Storesund J.E."/>
            <person name="Kallscheuer N."/>
            <person name="Luecker S."/>
            <person name="Lage O.M."/>
            <person name="Pohl T."/>
            <person name="Merkel B.J."/>
            <person name="Hornburger P."/>
            <person name="Mueller R.-W."/>
            <person name="Bruemmer F."/>
            <person name="Labrenz M."/>
            <person name="Spormann A.M."/>
            <person name="Op den Camp H."/>
            <person name="Overmann J."/>
            <person name="Amann R."/>
            <person name="Jetten M.S.M."/>
            <person name="Mascher T."/>
            <person name="Medema M.H."/>
            <person name="Devos D.P."/>
            <person name="Kaster A.-K."/>
            <person name="Ovreas L."/>
            <person name="Rohde M."/>
            <person name="Galperin M.Y."/>
            <person name="Jogler C."/>
        </authorList>
    </citation>
    <scope>NUCLEOTIDE SEQUENCE [LARGE SCALE GENOMIC DNA]</scope>
    <source>
        <strain evidence="9 10">Pla133</strain>
    </source>
</reference>
<dbReference type="PANTHER" id="PTHR43133:SF8">
    <property type="entry name" value="RNA POLYMERASE SIGMA FACTOR HI_1459-RELATED"/>
    <property type="match status" value="1"/>
</dbReference>
<evidence type="ECO:0000256" key="6">
    <source>
        <dbReference type="SAM" id="MobiDB-lite"/>
    </source>
</evidence>
<feature type="domain" description="RNA polymerase sigma factor 70 region 4 type 2" evidence="8">
    <location>
        <begin position="108"/>
        <end position="157"/>
    </location>
</feature>
<dbReference type="RefSeq" id="WP_145062071.1">
    <property type="nucleotide sequence ID" value="NZ_CP036287.1"/>
</dbReference>
<evidence type="ECO:0000256" key="5">
    <source>
        <dbReference type="ARBA" id="ARBA00023163"/>
    </source>
</evidence>
<dbReference type="InterPro" id="IPR036388">
    <property type="entry name" value="WH-like_DNA-bd_sf"/>
</dbReference>
<evidence type="ECO:0000259" key="7">
    <source>
        <dbReference type="Pfam" id="PF04542"/>
    </source>
</evidence>
<evidence type="ECO:0000256" key="2">
    <source>
        <dbReference type="ARBA" id="ARBA00023015"/>
    </source>
</evidence>
<dbReference type="AlphaFoldDB" id="A0A518BEP7"/>
<dbReference type="KEGG" id="pbap:Pla133_05220"/>
<protein>
    <submittedName>
        <fullName evidence="9">ECF RNA polymerase sigma factor SigL</fullName>
    </submittedName>
</protein>
<dbReference type="SUPFAM" id="SSF49452">
    <property type="entry name" value="Starch-binding domain-like"/>
    <property type="match status" value="2"/>
</dbReference>
<keyword evidence="2" id="KW-0805">Transcription regulation</keyword>
<dbReference type="Gene3D" id="1.10.10.10">
    <property type="entry name" value="Winged helix-like DNA-binding domain superfamily/Winged helix DNA-binding domain"/>
    <property type="match status" value="1"/>
</dbReference>
<organism evidence="9 10">
    <name type="scientific">Engelhardtia mirabilis</name>
    <dbReference type="NCBI Taxonomy" id="2528011"/>
    <lineage>
        <taxon>Bacteria</taxon>
        <taxon>Pseudomonadati</taxon>
        <taxon>Planctomycetota</taxon>
        <taxon>Planctomycetia</taxon>
        <taxon>Planctomycetia incertae sedis</taxon>
        <taxon>Engelhardtia</taxon>
    </lineage>
</organism>
<dbReference type="InterPro" id="IPR013249">
    <property type="entry name" value="RNA_pol_sigma70_r4_t2"/>
</dbReference>
<dbReference type="InterPro" id="IPR039425">
    <property type="entry name" value="RNA_pol_sigma-70-like"/>
</dbReference>
<dbReference type="Pfam" id="PF08281">
    <property type="entry name" value="Sigma70_r4_2"/>
    <property type="match status" value="1"/>
</dbReference>
<evidence type="ECO:0000256" key="4">
    <source>
        <dbReference type="ARBA" id="ARBA00023125"/>
    </source>
</evidence>
<dbReference type="Proteomes" id="UP000316921">
    <property type="component" value="Chromosome"/>
</dbReference>
<dbReference type="GO" id="GO:0030246">
    <property type="term" value="F:carbohydrate binding"/>
    <property type="evidence" value="ECO:0007669"/>
    <property type="project" value="InterPro"/>
</dbReference>
<dbReference type="CDD" id="cd06171">
    <property type="entry name" value="Sigma70_r4"/>
    <property type="match status" value="1"/>
</dbReference>
<dbReference type="InterPro" id="IPR013324">
    <property type="entry name" value="RNA_pol_sigma_r3/r4-like"/>
</dbReference>
<proteinExistence type="inferred from homology"/>
<dbReference type="NCBIfam" id="TIGR02937">
    <property type="entry name" value="sigma70-ECF"/>
    <property type="match status" value="1"/>
</dbReference>
<dbReference type="SUPFAM" id="SSF88946">
    <property type="entry name" value="Sigma2 domain of RNA polymerase sigma factors"/>
    <property type="match status" value="1"/>
</dbReference>
<dbReference type="EMBL" id="CP036287">
    <property type="protein sequence ID" value="QDU65457.1"/>
    <property type="molecule type" value="Genomic_DNA"/>
</dbReference>